<organism evidence="2 3">
    <name type="scientific">Pleurotus eryngii</name>
    <name type="common">Boletus of the steppes</name>
    <dbReference type="NCBI Taxonomy" id="5323"/>
    <lineage>
        <taxon>Eukaryota</taxon>
        <taxon>Fungi</taxon>
        <taxon>Dikarya</taxon>
        <taxon>Basidiomycota</taxon>
        <taxon>Agaricomycotina</taxon>
        <taxon>Agaricomycetes</taxon>
        <taxon>Agaricomycetidae</taxon>
        <taxon>Agaricales</taxon>
        <taxon>Pleurotineae</taxon>
        <taxon>Pleurotaceae</taxon>
        <taxon>Pleurotus</taxon>
    </lineage>
</organism>
<proteinExistence type="predicted"/>
<gene>
    <name evidence="2" type="ORF">BDN71DRAFT_1436195</name>
</gene>
<dbReference type="Proteomes" id="UP000807025">
    <property type="component" value="Unassembled WGS sequence"/>
</dbReference>
<accession>A0A9P6D2A5</accession>
<feature type="region of interest" description="Disordered" evidence="1">
    <location>
        <begin position="417"/>
        <end position="441"/>
    </location>
</feature>
<evidence type="ECO:0000256" key="1">
    <source>
        <dbReference type="SAM" id="MobiDB-lite"/>
    </source>
</evidence>
<feature type="compositionally biased region" description="Polar residues" evidence="1">
    <location>
        <begin position="293"/>
        <end position="303"/>
    </location>
</feature>
<sequence>MSESSRWRFDSFGLPDARGRRRRSENRTVGMQYLLATVSVSLERMLWPRRNPTREVWLVAPPRGAKETFGTQVPYSDREDAGGVVASQISLAREDTIPRWATPFTTSEACSAVLCRTEGALRQLLGDDPIPCQPASQPADPPTSHLAPPNRIRHPPAESPLERALAAFNAYRPPKPNPNENCTGFAKRWADVAPPSYRPSFGYLGEANPDFYGNPVAVKSLKFVGAPLPWEEQGGDEAGRSKEDDSGAAEMPEIKRDGGWQDIKATGGKAKAATGTSAKSRAQAKNNKGKATPAQSTKKTPTSAGPEAPAHTVGHQTRSMTKGAGNPSTSSKVTSEPDMLDARPKKRKRARLSLPQPREAPSPERKELEKLDHQSPALPPLSIVCARSSDTAIDENETNAAAAADDEVEANLRFCPEGDAAPAPLEASTRENANEIPSSAQADLLKMENGSTNSERDAGIAITAVDTGSAGHIFA</sequence>
<feature type="compositionally biased region" description="Polar residues" evidence="1">
    <location>
        <begin position="314"/>
        <end position="334"/>
    </location>
</feature>
<feature type="compositionally biased region" description="Basic and acidic residues" evidence="1">
    <location>
        <begin position="361"/>
        <end position="373"/>
    </location>
</feature>
<dbReference type="EMBL" id="MU154717">
    <property type="protein sequence ID" value="KAF9488362.1"/>
    <property type="molecule type" value="Genomic_DNA"/>
</dbReference>
<feature type="region of interest" description="Disordered" evidence="1">
    <location>
        <begin position="126"/>
        <end position="157"/>
    </location>
</feature>
<keyword evidence="3" id="KW-1185">Reference proteome</keyword>
<evidence type="ECO:0000313" key="3">
    <source>
        <dbReference type="Proteomes" id="UP000807025"/>
    </source>
</evidence>
<dbReference type="OrthoDB" id="3120389at2759"/>
<reference evidence="2" key="1">
    <citation type="submission" date="2020-11" db="EMBL/GenBank/DDBJ databases">
        <authorList>
            <consortium name="DOE Joint Genome Institute"/>
            <person name="Ahrendt S."/>
            <person name="Riley R."/>
            <person name="Andreopoulos W."/>
            <person name="Labutti K."/>
            <person name="Pangilinan J."/>
            <person name="Ruiz-Duenas F.J."/>
            <person name="Barrasa J.M."/>
            <person name="Sanchez-Garcia M."/>
            <person name="Camarero S."/>
            <person name="Miyauchi S."/>
            <person name="Serrano A."/>
            <person name="Linde D."/>
            <person name="Babiker R."/>
            <person name="Drula E."/>
            <person name="Ayuso-Fernandez I."/>
            <person name="Pacheco R."/>
            <person name="Padilla G."/>
            <person name="Ferreira P."/>
            <person name="Barriuso J."/>
            <person name="Kellner H."/>
            <person name="Castanera R."/>
            <person name="Alfaro M."/>
            <person name="Ramirez L."/>
            <person name="Pisabarro A.G."/>
            <person name="Kuo A."/>
            <person name="Tritt A."/>
            <person name="Lipzen A."/>
            <person name="He G."/>
            <person name="Yan M."/>
            <person name="Ng V."/>
            <person name="Cullen D."/>
            <person name="Martin F."/>
            <person name="Rosso M.-N."/>
            <person name="Henrissat B."/>
            <person name="Hibbett D."/>
            <person name="Martinez A.T."/>
            <person name="Grigoriev I.V."/>
        </authorList>
    </citation>
    <scope>NUCLEOTIDE SEQUENCE</scope>
    <source>
        <strain evidence="2">ATCC 90797</strain>
    </source>
</reference>
<feature type="region of interest" description="Disordered" evidence="1">
    <location>
        <begin position="228"/>
        <end position="383"/>
    </location>
</feature>
<name>A0A9P6D2A5_PLEER</name>
<protein>
    <submittedName>
        <fullName evidence="2">Uncharacterized protein</fullName>
    </submittedName>
</protein>
<feature type="compositionally biased region" description="Low complexity" evidence="1">
    <location>
        <begin position="264"/>
        <end position="280"/>
    </location>
</feature>
<evidence type="ECO:0000313" key="2">
    <source>
        <dbReference type="EMBL" id="KAF9488362.1"/>
    </source>
</evidence>
<comment type="caution">
    <text evidence="2">The sequence shown here is derived from an EMBL/GenBank/DDBJ whole genome shotgun (WGS) entry which is preliminary data.</text>
</comment>
<dbReference type="AlphaFoldDB" id="A0A9P6D2A5"/>